<reference evidence="1 2" key="1">
    <citation type="submission" date="2020-07" db="EMBL/GenBank/DDBJ databases">
        <authorList>
            <person name="Martino G."/>
            <person name="Holtappels D."/>
            <person name="Wagemans J."/>
            <person name="Lavigne R."/>
            <person name="Turina M."/>
            <person name="Ciuffo M."/>
        </authorList>
    </citation>
    <scope>NUCLEOTIDE SEQUENCE [LARGE SCALE GENOMIC DNA]</scope>
</reference>
<sequence>MANIPYPLEQLAKAARDPKSLTADEIRLIVQCFTQWRRACSDFESRLYTVTYERDRLKAENEFLCKLFDIKQGEADGFL</sequence>
<organism evidence="1 2">
    <name type="scientific">Pseudomonas phage phiK7A1</name>
    <dbReference type="NCBI Taxonomy" id="2759194"/>
    <lineage>
        <taxon>Viruses</taxon>
        <taxon>Duplodnaviria</taxon>
        <taxon>Heunggongvirae</taxon>
        <taxon>Uroviricota</taxon>
        <taxon>Caudoviricetes</taxon>
        <taxon>Vandenendeviridae</taxon>
        <taxon>Gorskivirinae</taxon>
        <taxon>Torinovirus</taxon>
        <taxon>Torinovirus K7A1</taxon>
    </lineage>
</organism>
<accession>A0A7H0XFL8</accession>
<dbReference type="EMBL" id="MT740307">
    <property type="protein sequence ID" value="QNR53808.1"/>
    <property type="molecule type" value="Genomic_DNA"/>
</dbReference>
<keyword evidence="2" id="KW-1185">Reference proteome</keyword>
<gene>
    <name evidence="1" type="ORF">phiK7A1_018c</name>
</gene>
<name>A0A7H0XFL8_9CAUD</name>
<evidence type="ECO:0000313" key="2">
    <source>
        <dbReference type="Proteomes" id="UP000516415"/>
    </source>
</evidence>
<dbReference type="Proteomes" id="UP000516415">
    <property type="component" value="Segment"/>
</dbReference>
<proteinExistence type="predicted"/>
<protein>
    <submittedName>
        <fullName evidence="1">Uncharacterized protein</fullName>
    </submittedName>
</protein>
<evidence type="ECO:0000313" key="1">
    <source>
        <dbReference type="EMBL" id="QNR53808.1"/>
    </source>
</evidence>